<keyword evidence="10" id="KW-1185">Reference proteome</keyword>
<evidence type="ECO:0000259" key="8">
    <source>
        <dbReference type="Pfam" id="PF01494"/>
    </source>
</evidence>
<dbReference type="InterPro" id="IPR002938">
    <property type="entry name" value="FAD-bd"/>
</dbReference>
<keyword evidence="7" id="KW-0503">Monooxygenase</keyword>
<dbReference type="Proteomes" id="UP000007464">
    <property type="component" value="Chromosome"/>
</dbReference>
<dbReference type="PRINTS" id="PR00420">
    <property type="entry name" value="RNGMNOXGNASE"/>
</dbReference>
<dbReference type="STRING" id="859654.BVAF_261"/>
<dbReference type="GO" id="GO:0071949">
    <property type="term" value="F:FAD binding"/>
    <property type="evidence" value="ECO:0007669"/>
    <property type="project" value="InterPro"/>
</dbReference>
<dbReference type="HOGENOM" id="CLU_009665_8_3_6"/>
<accession>E8Q643</accession>
<gene>
    <name evidence="9" type="primary">ubiH</name>
    <name evidence="9" type="ordered locus">BVAF_261</name>
</gene>
<evidence type="ECO:0000256" key="7">
    <source>
        <dbReference type="ARBA" id="ARBA00023033"/>
    </source>
</evidence>
<dbReference type="NCBIfam" id="TIGR01988">
    <property type="entry name" value="Ubi-OHases"/>
    <property type="match status" value="1"/>
</dbReference>
<feature type="domain" description="FAD-binding" evidence="8">
    <location>
        <begin position="151"/>
        <end position="341"/>
    </location>
</feature>
<keyword evidence="6" id="KW-0560">Oxidoreductase</keyword>
<evidence type="ECO:0000256" key="2">
    <source>
        <dbReference type="ARBA" id="ARBA00004749"/>
    </source>
</evidence>
<comment type="similarity">
    <text evidence="3">Belongs to the UbiH/COQ6 family.</text>
</comment>
<dbReference type="InterPro" id="IPR010971">
    <property type="entry name" value="UbiH/COQ6"/>
</dbReference>
<evidence type="ECO:0000256" key="5">
    <source>
        <dbReference type="ARBA" id="ARBA00022827"/>
    </source>
</evidence>
<sequence>MSVVISGGGMIGLILALKLSKLTQGRLEISLIEQNSIDICKDKFFLGNPGVIALSRGAYFELSKIDIISSILSHYSSIVDTLEISEYSKFSEVFIDAQDYHVSELGYIMPLFPIRRELYDVLYRQPGVTIYCSVKIQHIIRKKSHNIIFLNTGKKIISKLIIAADGSGSNLINYYGIQQFKWNYHQTAVVTEVTTAVSHCGRAFERFTPFGPLVFLPMSNRNVSFMIWCIFKKRNQEIFKYGSSNFSKILQKMFGWKLGKILHIKNRYFHNLWLIYSYNHIAYRLALVGNSAQKLHPIAGQGFNLGIRDVVVLSEIIYQALRDNVDIGDYSVLSAYQKRRRLDQFKTIAATDGLINLFENHYLPLIIARNLGLFCIEHNSFLKDFFVKKALFWSLM</sequence>
<dbReference type="OrthoDB" id="9769565at2"/>
<evidence type="ECO:0000313" key="10">
    <source>
        <dbReference type="Proteomes" id="UP000007464"/>
    </source>
</evidence>
<evidence type="ECO:0000256" key="4">
    <source>
        <dbReference type="ARBA" id="ARBA00022630"/>
    </source>
</evidence>
<dbReference type="AlphaFoldDB" id="E8Q643"/>
<evidence type="ECO:0000256" key="6">
    <source>
        <dbReference type="ARBA" id="ARBA00023002"/>
    </source>
</evidence>
<dbReference type="SUPFAM" id="SSF51905">
    <property type="entry name" value="FAD/NAD(P)-binding domain"/>
    <property type="match status" value="1"/>
</dbReference>
<keyword evidence="4" id="KW-0285">Flavoprotein</keyword>
<dbReference type="UniPathway" id="UPA00232"/>
<keyword evidence="5" id="KW-0274">FAD</keyword>
<protein>
    <submittedName>
        <fullName evidence="9">2-octaprenyl-6-methoxyphenol hydroxylase</fullName>
    </submittedName>
</protein>
<dbReference type="PANTHER" id="PTHR43876">
    <property type="entry name" value="UBIQUINONE BIOSYNTHESIS MONOOXYGENASE COQ6, MITOCHONDRIAL"/>
    <property type="match status" value="1"/>
</dbReference>
<dbReference type="PROSITE" id="PS01304">
    <property type="entry name" value="UBIH"/>
    <property type="match status" value="1"/>
</dbReference>
<evidence type="ECO:0000256" key="1">
    <source>
        <dbReference type="ARBA" id="ARBA00001974"/>
    </source>
</evidence>
<dbReference type="InterPro" id="IPR051205">
    <property type="entry name" value="UbiH/COQ6_monooxygenase"/>
</dbReference>
<dbReference type="RefSeq" id="WP_013516584.1">
    <property type="nucleotide sequence ID" value="NC_014909.2"/>
</dbReference>
<dbReference type="Pfam" id="PF01494">
    <property type="entry name" value="FAD_binding_3"/>
    <property type="match status" value="1"/>
</dbReference>
<dbReference type="Gene3D" id="3.50.50.60">
    <property type="entry name" value="FAD/NAD(P)-binding domain"/>
    <property type="match status" value="2"/>
</dbReference>
<proteinExistence type="inferred from homology"/>
<dbReference type="GO" id="GO:0008681">
    <property type="term" value="F:2-octaprenyl-6-methoxyphenol hydroxylase activity"/>
    <property type="evidence" value="ECO:0007669"/>
    <property type="project" value="TreeGrafter"/>
</dbReference>
<name>E8Q643_BLOVB</name>
<dbReference type="InterPro" id="IPR018168">
    <property type="entry name" value="Ubi_Hdrlase_CS"/>
</dbReference>
<dbReference type="PANTHER" id="PTHR43876:SF8">
    <property type="entry name" value="2-OCTAPRENYL-6-METHOXYPHENOL HYDROXYLASE"/>
    <property type="match status" value="1"/>
</dbReference>
<reference evidence="9 10" key="1">
    <citation type="journal article" date="2010" name="BMC Genomics">
        <title>Unprecedented loss of ammonia assimilation capability in a urease-encoding bacterial mutualist.</title>
        <authorList>
            <person name="Williams L.E."/>
            <person name="Wernegreen J.J."/>
        </authorList>
    </citation>
    <scope>NUCLEOTIDE SEQUENCE [LARGE SCALE GENOMIC DNA]</scope>
    <source>
        <strain evidence="9 10">BVAF</strain>
    </source>
</reference>
<organism evidence="9 10">
    <name type="scientific">Blochmanniella vafra (strain BVAF)</name>
    <dbReference type="NCBI Taxonomy" id="859654"/>
    <lineage>
        <taxon>Bacteria</taxon>
        <taxon>Pseudomonadati</taxon>
        <taxon>Pseudomonadota</taxon>
        <taxon>Gammaproteobacteria</taxon>
        <taxon>Enterobacterales</taxon>
        <taxon>Enterobacteriaceae</taxon>
        <taxon>ant endosymbionts</taxon>
        <taxon>Candidatus Blochmanniella</taxon>
    </lineage>
</organism>
<evidence type="ECO:0000256" key="3">
    <source>
        <dbReference type="ARBA" id="ARBA00005349"/>
    </source>
</evidence>
<evidence type="ECO:0000313" key="9">
    <source>
        <dbReference type="EMBL" id="ADV33659.1"/>
    </source>
</evidence>
<dbReference type="InterPro" id="IPR036188">
    <property type="entry name" value="FAD/NAD-bd_sf"/>
</dbReference>
<dbReference type="EMBL" id="CP002189">
    <property type="protein sequence ID" value="ADV33659.1"/>
    <property type="molecule type" value="Genomic_DNA"/>
</dbReference>
<comment type="pathway">
    <text evidence="2">Cofactor biosynthesis; ubiquinone biosynthesis.</text>
</comment>
<dbReference type="GO" id="GO:0006744">
    <property type="term" value="P:ubiquinone biosynthetic process"/>
    <property type="evidence" value="ECO:0007669"/>
    <property type="project" value="UniProtKB-UniPathway"/>
</dbReference>
<comment type="cofactor">
    <cofactor evidence="1">
        <name>FAD</name>
        <dbReference type="ChEBI" id="CHEBI:57692"/>
    </cofactor>
</comment>
<dbReference type="KEGG" id="bva:BVAF_261"/>